<dbReference type="Proteomes" id="UP000642748">
    <property type="component" value="Unassembled WGS sequence"/>
</dbReference>
<sequence length="122" mass="12594">MPTMTNAVTWFEIGSSDPAATTRFYGDLFGWTFSTDKAYREISAPAEGAIGGGVFPLDGDRPGYGIFYVQVEDVAATVAAAEAAGGKVLVPPTGDPGGLIFAHLLDPAGTHFGVFTPPPAQS</sequence>
<feature type="domain" description="VOC" evidence="1">
    <location>
        <begin position="7"/>
        <end position="117"/>
    </location>
</feature>
<accession>A0A8J3QZ85</accession>
<reference evidence="2" key="1">
    <citation type="submission" date="2021-01" db="EMBL/GenBank/DDBJ databases">
        <title>Whole genome shotgun sequence of Rugosimonospora africana NBRC 104875.</title>
        <authorList>
            <person name="Komaki H."/>
            <person name="Tamura T."/>
        </authorList>
    </citation>
    <scope>NUCLEOTIDE SEQUENCE</scope>
    <source>
        <strain evidence="2">NBRC 104875</strain>
    </source>
</reference>
<evidence type="ECO:0000313" key="3">
    <source>
        <dbReference type="Proteomes" id="UP000642748"/>
    </source>
</evidence>
<dbReference type="Pfam" id="PF00903">
    <property type="entry name" value="Glyoxalase"/>
    <property type="match status" value="1"/>
</dbReference>
<protein>
    <submittedName>
        <fullName evidence="2">Glyoxalase</fullName>
    </submittedName>
</protein>
<dbReference type="InterPro" id="IPR052164">
    <property type="entry name" value="Anthracycline_SecMetBiosynth"/>
</dbReference>
<evidence type="ECO:0000313" key="2">
    <source>
        <dbReference type="EMBL" id="GIH18767.1"/>
    </source>
</evidence>
<dbReference type="InterPro" id="IPR037523">
    <property type="entry name" value="VOC_core"/>
</dbReference>
<name>A0A8J3QZ85_9ACTN</name>
<dbReference type="InterPro" id="IPR004360">
    <property type="entry name" value="Glyas_Fos-R_dOase_dom"/>
</dbReference>
<proteinExistence type="predicted"/>
<dbReference type="PANTHER" id="PTHR33993">
    <property type="entry name" value="GLYOXALASE-RELATED"/>
    <property type="match status" value="1"/>
</dbReference>
<dbReference type="PROSITE" id="PS51819">
    <property type="entry name" value="VOC"/>
    <property type="match status" value="1"/>
</dbReference>
<gene>
    <name evidence="2" type="ORF">Raf01_69390</name>
</gene>
<dbReference type="InterPro" id="IPR029068">
    <property type="entry name" value="Glyas_Bleomycin-R_OHBP_Dase"/>
</dbReference>
<organism evidence="2 3">
    <name type="scientific">Rugosimonospora africana</name>
    <dbReference type="NCBI Taxonomy" id="556532"/>
    <lineage>
        <taxon>Bacteria</taxon>
        <taxon>Bacillati</taxon>
        <taxon>Actinomycetota</taxon>
        <taxon>Actinomycetes</taxon>
        <taxon>Micromonosporales</taxon>
        <taxon>Micromonosporaceae</taxon>
        <taxon>Rugosimonospora</taxon>
    </lineage>
</organism>
<dbReference type="EMBL" id="BONZ01000071">
    <property type="protein sequence ID" value="GIH18767.1"/>
    <property type="molecule type" value="Genomic_DNA"/>
</dbReference>
<evidence type="ECO:0000259" key="1">
    <source>
        <dbReference type="PROSITE" id="PS51819"/>
    </source>
</evidence>
<dbReference type="AlphaFoldDB" id="A0A8J3QZ85"/>
<comment type="caution">
    <text evidence="2">The sequence shown here is derived from an EMBL/GenBank/DDBJ whole genome shotgun (WGS) entry which is preliminary data.</text>
</comment>
<dbReference type="SUPFAM" id="SSF54593">
    <property type="entry name" value="Glyoxalase/Bleomycin resistance protein/Dihydroxybiphenyl dioxygenase"/>
    <property type="match status" value="1"/>
</dbReference>
<dbReference type="Gene3D" id="3.10.180.10">
    <property type="entry name" value="2,3-Dihydroxybiphenyl 1,2-Dioxygenase, domain 1"/>
    <property type="match status" value="1"/>
</dbReference>
<keyword evidence="3" id="KW-1185">Reference proteome</keyword>